<evidence type="ECO:0000313" key="6">
    <source>
        <dbReference type="Proteomes" id="UP001159364"/>
    </source>
</evidence>
<dbReference type="InterPro" id="IPR012677">
    <property type="entry name" value="Nucleotide-bd_a/b_plait_sf"/>
</dbReference>
<feature type="region of interest" description="Disordered" evidence="3">
    <location>
        <begin position="404"/>
        <end position="435"/>
    </location>
</feature>
<feature type="domain" description="RRM" evidence="4">
    <location>
        <begin position="60"/>
        <end position="137"/>
    </location>
</feature>
<dbReference type="InterPro" id="IPR035979">
    <property type="entry name" value="RBD_domain_sf"/>
</dbReference>
<dbReference type="SMART" id="SM00360">
    <property type="entry name" value="RRM"/>
    <property type="match status" value="2"/>
</dbReference>
<dbReference type="Gene3D" id="3.30.70.330">
    <property type="match status" value="2"/>
</dbReference>
<name>A0AAV8TWA5_9ROSI</name>
<dbReference type="PROSITE" id="PS50102">
    <property type="entry name" value="RRM"/>
    <property type="match status" value="2"/>
</dbReference>
<keyword evidence="6" id="KW-1185">Reference proteome</keyword>
<dbReference type="PANTHER" id="PTHR48024">
    <property type="entry name" value="GEO13361P1-RELATED"/>
    <property type="match status" value="1"/>
</dbReference>
<dbReference type="InterPro" id="IPR050886">
    <property type="entry name" value="RNA-binding_reg"/>
</dbReference>
<comment type="caution">
    <text evidence="5">The sequence shown here is derived from an EMBL/GenBank/DDBJ whole genome shotgun (WGS) entry which is preliminary data.</text>
</comment>
<gene>
    <name evidence="5" type="ORF">K2173_015007</name>
</gene>
<feature type="domain" description="RRM" evidence="4">
    <location>
        <begin position="163"/>
        <end position="246"/>
    </location>
</feature>
<sequence>MSSTSARVCVDDDEDQEPIEKLLESFSTDKLVGLLREAAGKHRDVADRIRSVADEDPTHRKIFVHGLGWDTNTETLRNVFKGYGEIEDCKAVCDKASGKCKGYGFILFKSRVAARKALKQPQKRIGNRMTACQLASVGPVPTTAGGIVPGAASVSSTSDYTQRKIYISNVGAGLDPQKLTAFFAKYGEIEEGPLGLDKATGKPRGFCLFVYRTVESAKKALEEPHKNFEGHILHCQRAIDGPKAQKPQQLQQQYTIQRNDNVAYAASGSVSAPAHLMAPAAAAPAPVGFYPGPATAVPVLNPALGQALSALLATQGAGLGLTNLLGSLGSAAAVNQGGIPGAGMQSAFLNQTLRSPGGFEAYGNQNLRSHAGLEAYGNQTLKSPAGLEAYDNVTLRSPQYENQGVVSGGYTNQQMGQGVSGRGQHGTGQYNGGVP</sequence>
<reference evidence="5 6" key="1">
    <citation type="submission" date="2021-09" db="EMBL/GenBank/DDBJ databases">
        <title>Genomic insights and catalytic innovation underlie evolution of tropane alkaloids biosynthesis.</title>
        <authorList>
            <person name="Wang Y.-J."/>
            <person name="Tian T."/>
            <person name="Huang J.-P."/>
            <person name="Huang S.-X."/>
        </authorList>
    </citation>
    <scope>NUCLEOTIDE SEQUENCE [LARGE SCALE GENOMIC DNA]</scope>
    <source>
        <strain evidence="5">KIB-2018</strain>
        <tissue evidence="5">Leaf</tissue>
    </source>
</reference>
<proteinExistence type="predicted"/>
<dbReference type="SUPFAM" id="SSF54928">
    <property type="entry name" value="RNA-binding domain, RBD"/>
    <property type="match status" value="2"/>
</dbReference>
<feature type="compositionally biased region" description="Polar residues" evidence="3">
    <location>
        <begin position="404"/>
        <end position="417"/>
    </location>
</feature>
<dbReference type="AlphaFoldDB" id="A0AAV8TWA5"/>
<evidence type="ECO:0000313" key="5">
    <source>
        <dbReference type="EMBL" id="KAJ8770393.1"/>
    </source>
</evidence>
<dbReference type="Proteomes" id="UP001159364">
    <property type="component" value="Linkage Group LG03"/>
</dbReference>
<dbReference type="PANTHER" id="PTHR48024:SF9">
    <property type="entry name" value="UBP1-ASSOCIATED PROTEINS 1A-RELATED"/>
    <property type="match status" value="1"/>
</dbReference>
<dbReference type="GO" id="GO:0003723">
    <property type="term" value="F:RNA binding"/>
    <property type="evidence" value="ECO:0007669"/>
    <property type="project" value="UniProtKB-UniRule"/>
</dbReference>
<evidence type="ECO:0000256" key="1">
    <source>
        <dbReference type="ARBA" id="ARBA00022884"/>
    </source>
</evidence>
<protein>
    <recommendedName>
        <fullName evidence="4">RRM domain-containing protein</fullName>
    </recommendedName>
</protein>
<dbReference type="EMBL" id="JAIWQS010000003">
    <property type="protein sequence ID" value="KAJ8770393.1"/>
    <property type="molecule type" value="Genomic_DNA"/>
</dbReference>
<evidence type="ECO:0000259" key="4">
    <source>
        <dbReference type="PROSITE" id="PS50102"/>
    </source>
</evidence>
<keyword evidence="1 2" id="KW-0694">RNA-binding</keyword>
<feature type="compositionally biased region" description="Gly residues" evidence="3">
    <location>
        <begin position="418"/>
        <end position="435"/>
    </location>
</feature>
<evidence type="ECO:0000256" key="3">
    <source>
        <dbReference type="SAM" id="MobiDB-lite"/>
    </source>
</evidence>
<evidence type="ECO:0000256" key="2">
    <source>
        <dbReference type="PROSITE-ProRule" id="PRU00176"/>
    </source>
</evidence>
<organism evidence="5 6">
    <name type="scientific">Erythroxylum novogranatense</name>
    <dbReference type="NCBI Taxonomy" id="1862640"/>
    <lineage>
        <taxon>Eukaryota</taxon>
        <taxon>Viridiplantae</taxon>
        <taxon>Streptophyta</taxon>
        <taxon>Embryophyta</taxon>
        <taxon>Tracheophyta</taxon>
        <taxon>Spermatophyta</taxon>
        <taxon>Magnoliopsida</taxon>
        <taxon>eudicotyledons</taxon>
        <taxon>Gunneridae</taxon>
        <taxon>Pentapetalae</taxon>
        <taxon>rosids</taxon>
        <taxon>fabids</taxon>
        <taxon>Malpighiales</taxon>
        <taxon>Erythroxylaceae</taxon>
        <taxon>Erythroxylum</taxon>
    </lineage>
</organism>
<accession>A0AAV8TWA5</accession>
<dbReference type="GO" id="GO:0005634">
    <property type="term" value="C:nucleus"/>
    <property type="evidence" value="ECO:0007669"/>
    <property type="project" value="TreeGrafter"/>
</dbReference>
<dbReference type="Pfam" id="PF00076">
    <property type="entry name" value="RRM_1"/>
    <property type="match status" value="2"/>
</dbReference>
<dbReference type="InterPro" id="IPR000504">
    <property type="entry name" value="RRM_dom"/>
</dbReference>